<name>A0A6V7NN22_ANACO</name>
<dbReference type="InterPro" id="IPR013216">
    <property type="entry name" value="Methyltransf_11"/>
</dbReference>
<dbReference type="GO" id="GO:0008757">
    <property type="term" value="F:S-adenosylmethionine-dependent methyltransferase activity"/>
    <property type="evidence" value="ECO:0007669"/>
    <property type="project" value="InterPro"/>
</dbReference>
<dbReference type="CDD" id="cd02440">
    <property type="entry name" value="AdoMet_MTases"/>
    <property type="match status" value="1"/>
</dbReference>
<dbReference type="InterPro" id="IPR053223">
    <property type="entry name" value="Prob_Methyltransferase"/>
</dbReference>
<dbReference type="InterPro" id="IPR029063">
    <property type="entry name" value="SAM-dependent_MTases_sf"/>
</dbReference>
<evidence type="ECO:0000256" key="1">
    <source>
        <dbReference type="SAM" id="MobiDB-lite"/>
    </source>
</evidence>
<gene>
    <name evidence="4" type="ORF">CB5_LOCUS3098</name>
</gene>
<feature type="domain" description="Methyltransferase type 11" evidence="3">
    <location>
        <begin position="273"/>
        <end position="367"/>
    </location>
</feature>
<evidence type="ECO:0000313" key="4">
    <source>
        <dbReference type="EMBL" id="CAD1819887.1"/>
    </source>
</evidence>
<feature type="region of interest" description="Disordered" evidence="1">
    <location>
        <begin position="138"/>
        <end position="158"/>
    </location>
</feature>
<dbReference type="Pfam" id="PF08241">
    <property type="entry name" value="Methyltransf_11"/>
    <property type="match status" value="1"/>
</dbReference>
<keyword evidence="2" id="KW-1133">Transmembrane helix</keyword>
<organism evidence="4">
    <name type="scientific">Ananas comosus var. bracteatus</name>
    <name type="common">red pineapple</name>
    <dbReference type="NCBI Taxonomy" id="296719"/>
    <lineage>
        <taxon>Eukaryota</taxon>
        <taxon>Viridiplantae</taxon>
        <taxon>Streptophyta</taxon>
        <taxon>Embryophyta</taxon>
        <taxon>Tracheophyta</taxon>
        <taxon>Spermatophyta</taxon>
        <taxon>Magnoliopsida</taxon>
        <taxon>Liliopsida</taxon>
        <taxon>Poales</taxon>
        <taxon>Bromeliaceae</taxon>
        <taxon>Bromelioideae</taxon>
        <taxon>Ananas</taxon>
    </lineage>
</organism>
<dbReference type="SUPFAM" id="SSF53335">
    <property type="entry name" value="S-adenosyl-L-methionine-dependent methyltransferases"/>
    <property type="match status" value="1"/>
</dbReference>
<dbReference type="EMBL" id="LR862140">
    <property type="protein sequence ID" value="CAD1819887.1"/>
    <property type="molecule type" value="Genomic_DNA"/>
</dbReference>
<proteinExistence type="predicted"/>
<feature type="transmembrane region" description="Helical" evidence="2">
    <location>
        <begin position="29"/>
        <end position="49"/>
    </location>
</feature>
<keyword evidence="2" id="KW-0472">Membrane</keyword>
<dbReference type="AlphaFoldDB" id="A0A6V7NN22"/>
<dbReference type="Gene3D" id="3.40.50.150">
    <property type="entry name" value="Vaccinia Virus protein VP39"/>
    <property type="match status" value="1"/>
</dbReference>
<accession>A0A6V7NN22</accession>
<dbReference type="PANTHER" id="PTHR44067">
    <property type="entry name" value="S-ADENOSYL-L-METHIONINE-DEPENDENT METHYLTRANSFERASE SUPERFAMILY PROTEIN-RELATED"/>
    <property type="match status" value="1"/>
</dbReference>
<evidence type="ECO:0000259" key="3">
    <source>
        <dbReference type="Pfam" id="PF08241"/>
    </source>
</evidence>
<evidence type="ECO:0000256" key="2">
    <source>
        <dbReference type="SAM" id="Phobius"/>
    </source>
</evidence>
<sequence>MGGAEDHEHHLYSRRSNQQRCRKRTKLKILLLVISTNLLSVYLFSGATLDVQWPEHAPRIHLWDSDALRRDLNSTRAKLADAHVALAELRLRCSAASSLLDTLLSELGRLHGDDPDGLGDGGWRGELSGELKLVASPHKLPSASPRTSAATSSTPCSAPRAGATRRTCWRTCPAPAAPVQAQVPDELRRADAVPGEHVDDPPDTSITWDAYSCKNYSCLVNRGRAKGSYDCKDCFDLLRGREKVRWLSDNGGLDFGIDDVLRTRRPGAVRIGLDIGGGTGTFAARMRERNVTVVTSTMNFDGPFNSFIASRGLVPLHVSVAHRLPFADHTLDVVHSMHVLSNWIPDVMLEFALYDIYRVLRPGGLFWLDHFFCLGSQLNATYVPMFDRIGFKKLRWAAGRKLDRGIRKDEWYVSALLEKPVT</sequence>
<protein>
    <recommendedName>
        <fullName evidence="3">Methyltransferase type 11 domain-containing protein</fullName>
    </recommendedName>
</protein>
<reference evidence="4" key="1">
    <citation type="submission" date="2020-07" db="EMBL/GenBank/DDBJ databases">
        <authorList>
            <person name="Lin J."/>
        </authorList>
    </citation>
    <scope>NUCLEOTIDE SEQUENCE</scope>
</reference>
<keyword evidence="2" id="KW-0812">Transmembrane</keyword>
<dbReference type="PANTHER" id="PTHR44067:SF10">
    <property type="entry name" value="S-ADENOSYL-L-METHIONINE-DEPENDENT METHYLTRANSFERASE SUPERFAMILY PROTEIN"/>
    <property type="match status" value="1"/>
</dbReference>
<feature type="compositionally biased region" description="Low complexity" evidence="1">
    <location>
        <begin position="141"/>
        <end position="158"/>
    </location>
</feature>